<evidence type="ECO:0000313" key="6">
    <source>
        <dbReference type="Proteomes" id="UP000317904"/>
    </source>
</evidence>
<reference evidence="3 5" key="1">
    <citation type="submission" date="2018-11" db="EMBL/GenBank/DDBJ databases">
        <title>Genome sequence of Mycoplasma struthionis sp. nov.</title>
        <authorList>
            <person name="Spergser J."/>
        </authorList>
    </citation>
    <scope>NUCLEOTIDE SEQUENCE [LARGE SCALE GENOMIC DNA]</scope>
    <source>
        <strain evidence="3 5">237IA</strain>
    </source>
</reference>
<evidence type="ECO:0000313" key="4">
    <source>
        <dbReference type="EMBL" id="TPI02637.1"/>
    </source>
</evidence>
<feature type="transmembrane region" description="Helical" evidence="2">
    <location>
        <begin position="167"/>
        <end position="189"/>
    </location>
</feature>
<keyword evidence="2" id="KW-1133">Transmembrane helix</keyword>
<dbReference type="Proteomes" id="UP000275883">
    <property type="component" value="Chromosome"/>
</dbReference>
<name>A0A3G8LG90_9MOLU</name>
<evidence type="ECO:0000256" key="2">
    <source>
        <dbReference type="SAM" id="Phobius"/>
    </source>
</evidence>
<dbReference type="InterPro" id="IPR059214">
    <property type="entry name" value="MSC_0882-like"/>
</dbReference>
<dbReference type="EMBL" id="CP034044">
    <property type="protein sequence ID" value="AZG68474.1"/>
    <property type="molecule type" value="Genomic_DNA"/>
</dbReference>
<keyword evidence="2" id="KW-0472">Membrane</keyword>
<sequence>MSLRPDMNNQNPNNPNFRNPNIPTATYTNHVYENEVKNKQLTSKITSDPQGIIPNSIYKVFSHEMRNKTTMILIAFLVALSAGIVIALLALRPYLFSSEIKKAPWGWYVIPVIFLLISSVYFVSQSLELSGIKKSVSMYRDNLRMGSSVTPPFITLLYRKLVLRQVYYTWLVIGFLFYVGIFTLVLWALKDRTFGKLDFKKWIHETFKDPNLIIYILCGIMAGVLVIFIINAIFRKKRIIDIQSFFGDAIMNYSEVAEKRSEANRRCVKYFFLSILLILVIPIIVYIILRKTVLRGGK</sequence>
<evidence type="ECO:0000313" key="5">
    <source>
        <dbReference type="Proteomes" id="UP000275883"/>
    </source>
</evidence>
<dbReference type="Proteomes" id="UP000317904">
    <property type="component" value="Unassembled WGS sequence"/>
</dbReference>
<reference evidence="4 6" key="2">
    <citation type="submission" date="2019-06" db="EMBL/GenBank/DDBJ databases">
        <title>A comparative genomics study of ostrich specific Mycoplasmas.</title>
        <authorList>
            <person name="Botes A."/>
            <person name="Nel T."/>
        </authorList>
    </citation>
    <scope>NUCLEOTIDE SEQUENCE [LARGE SCALE GENOMIC DNA]</scope>
    <source>
        <strain evidence="4 6">Ms01</strain>
    </source>
</reference>
<dbReference type="KEGG" id="mstr:EGN60_00580"/>
<keyword evidence="2" id="KW-0812">Transmembrane</keyword>
<proteinExistence type="predicted"/>
<feature type="transmembrane region" description="Helical" evidence="2">
    <location>
        <begin position="270"/>
        <end position="289"/>
    </location>
</feature>
<feature type="transmembrane region" description="Helical" evidence="2">
    <location>
        <begin position="212"/>
        <end position="234"/>
    </location>
</feature>
<accession>A0A502M9F6</accession>
<accession>A0A3G8LG90</accession>
<evidence type="ECO:0000313" key="3">
    <source>
        <dbReference type="EMBL" id="AZG68474.1"/>
    </source>
</evidence>
<gene>
    <name evidence="3" type="ORF">EGN60_00580</name>
    <name evidence="4" type="ORF">FJM01_00385</name>
</gene>
<feature type="transmembrane region" description="Helical" evidence="2">
    <location>
        <begin position="105"/>
        <end position="124"/>
    </location>
</feature>
<dbReference type="RefSeq" id="WP_124724169.1">
    <property type="nucleotide sequence ID" value="NZ_CP034044.1"/>
</dbReference>
<organism evidence="3 5">
    <name type="scientific">Mycoplasma struthionis</name>
    <dbReference type="NCBI Taxonomy" id="538220"/>
    <lineage>
        <taxon>Bacteria</taxon>
        <taxon>Bacillati</taxon>
        <taxon>Mycoplasmatota</taxon>
        <taxon>Mollicutes</taxon>
        <taxon>Mycoplasmataceae</taxon>
        <taxon>Mycoplasma</taxon>
    </lineage>
</organism>
<protein>
    <submittedName>
        <fullName evidence="3">Uncharacterized protein</fullName>
    </submittedName>
</protein>
<dbReference type="NCBIfam" id="NF045846">
    <property type="entry name" value="MSC0882_dom"/>
    <property type="match status" value="1"/>
</dbReference>
<evidence type="ECO:0000256" key="1">
    <source>
        <dbReference type="SAM" id="MobiDB-lite"/>
    </source>
</evidence>
<feature type="transmembrane region" description="Helical" evidence="2">
    <location>
        <begin position="71"/>
        <end position="93"/>
    </location>
</feature>
<feature type="region of interest" description="Disordered" evidence="1">
    <location>
        <begin position="1"/>
        <end position="20"/>
    </location>
</feature>
<keyword evidence="5" id="KW-1185">Reference proteome</keyword>
<dbReference type="EMBL" id="VFSY01000013">
    <property type="protein sequence ID" value="TPI02637.1"/>
    <property type="molecule type" value="Genomic_DNA"/>
</dbReference>
<dbReference type="AlphaFoldDB" id="A0A3G8LG90"/>
<dbReference type="OrthoDB" id="397874at2"/>